<keyword evidence="3" id="KW-0378">Hydrolase</keyword>
<dbReference type="PANTHER" id="PTHR47359">
    <property type="entry name" value="PEPTIDOGLYCAN DL-ENDOPEPTIDASE CWLO"/>
    <property type="match status" value="1"/>
</dbReference>
<evidence type="ECO:0000256" key="4">
    <source>
        <dbReference type="ARBA" id="ARBA00022807"/>
    </source>
</evidence>
<keyword evidence="4" id="KW-0788">Thiol protease</keyword>
<dbReference type="SUPFAM" id="SSF54001">
    <property type="entry name" value="Cysteine proteinases"/>
    <property type="match status" value="1"/>
</dbReference>
<evidence type="ECO:0000313" key="9">
    <source>
        <dbReference type="Proteomes" id="UP001499895"/>
    </source>
</evidence>
<feature type="compositionally biased region" description="Low complexity" evidence="6">
    <location>
        <begin position="229"/>
        <end position="265"/>
    </location>
</feature>
<organism evidence="8 9">
    <name type="scientific">Streptomyces stramineus</name>
    <dbReference type="NCBI Taxonomy" id="173861"/>
    <lineage>
        <taxon>Bacteria</taxon>
        <taxon>Bacillati</taxon>
        <taxon>Actinomycetota</taxon>
        <taxon>Actinomycetes</taxon>
        <taxon>Kitasatosporales</taxon>
        <taxon>Streptomycetaceae</taxon>
        <taxon>Streptomyces</taxon>
    </lineage>
</organism>
<dbReference type="InterPro" id="IPR038765">
    <property type="entry name" value="Papain-like_cys_pep_sf"/>
</dbReference>
<evidence type="ECO:0000256" key="1">
    <source>
        <dbReference type="ARBA" id="ARBA00007074"/>
    </source>
</evidence>
<name>A0ABN1AUP9_9ACTN</name>
<dbReference type="Pfam" id="PF00877">
    <property type="entry name" value="NLPC_P60"/>
    <property type="match status" value="1"/>
</dbReference>
<feature type="domain" description="NlpC/P60" evidence="7">
    <location>
        <begin position="267"/>
        <end position="382"/>
    </location>
</feature>
<accession>A0ABN1AUP9</accession>
<evidence type="ECO:0000256" key="3">
    <source>
        <dbReference type="ARBA" id="ARBA00022801"/>
    </source>
</evidence>
<dbReference type="PROSITE" id="PS51935">
    <property type="entry name" value="NLPC_P60"/>
    <property type="match status" value="1"/>
</dbReference>
<comment type="similarity">
    <text evidence="1">Belongs to the peptidase C40 family.</text>
</comment>
<keyword evidence="2" id="KW-0645">Protease</keyword>
<evidence type="ECO:0000256" key="2">
    <source>
        <dbReference type="ARBA" id="ARBA00022670"/>
    </source>
</evidence>
<sequence length="382" mass="40014">MAHPCTTLPDQQVRKEVTADVATHRKPKQHPLAAGTARTAVTLALAGAASAAALDGTALAAPHPTPSQLRAQVDQHYREAEVAAERYNGAKEKADRAEAALDGLRDQAARKTERLNAARSALGSYAAAQYRDGGVPAGMQLLLSSSPEQYLERAALTDRAGTRRALAVTRVRHELRDVRQVRTTADSRLAELKREQDALARQKRTVEAKLAKAQELLDQLPDESRAAVARGESASSAGTGARSAPAVTTAAVRTPGPATPGGAQAPTARAARAVAFAYSALGKPYIWGATGPAGFDCSGLTQAAWKAAGVSLPRTTYTQINAGQRIPRSRLAPGDLVFFYSGVSHVGLYVGGGRMIHAPHPGAPVRIAPIDQMPFAGASRPA</sequence>
<dbReference type="InterPro" id="IPR000064">
    <property type="entry name" value="NLP_P60_dom"/>
</dbReference>
<dbReference type="PANTHER" id="PTHR47359:SF3">
    <property type="entry name" value="NLP_P60 DOMAIN-CONTAINING PROTEIN-RELATED"/>
    <property type="match status" value="1"/>
</dbReference>
<reference evidence="8 9" key="1">
    <citation type="journal article" date="2019" name="Int. J. Syst. Evol. Microbiol.">
        <title>The Global Catalogue of Microorganisms (GCM) 10K type strain sequencing project: providing services to taxonomists for standard genome sequencing and annotation.</title>
        <authorList>
            <consortium name="The Broad Institute Genomics Platform"/>
            <consortium name="The Broad Institute Genome Sequencing Center for Infectious Disease"/>
            <person name="Wu L."/>
            <person name="Ma J."/>
        </authorList>
    </citation>
    <scope>NUCLEOTIDE SEQUENCE [LARGE SCALE GENOMIC DNA]</scope>
    <source>
        <strain evidence="8 9">JCM 10649</strain>
    </source>
</reference>
<proteinExistence type="inferred from homology"/>
<keyword evidence="5" id="KW-0175">Coiled coil</keyword>
<evidence type="ECO:0000313" key="8">
    <source>
        <dbReference type="EMBL" id="GAA0484246.1"/>
    </source>
</evidence>
<dbReference type="EMBL" id="BAAAHB010000082">
    <property type="protein sequence ID" value="GAA0484246.1"/>
    <property type="molecule type" value="Genomic_DNA"/>
</dbReference>
<feature type="coiled-coil region" evidence="5">
    <location>
        <begin position="80"/>
        <end position="121"/>
    </location>
</feature>
<dbReference type="Proteomes" id="UP001499895">
    <property type="component" value="Unassembled WGS sequence"/>
</dbReference>
<evidence type="ECO:0000256" key="5">
    <source>
        <dbReference type="SAM" id="Coils"/>
    </source>
</evidence>
<dbReference type="Gene3D" id="3.90.1720.10">
    <property type="entry name" value="endopeptidase domain like (from Nostoc punctiforme)"/>
    <property type="match status" value="1"/>
</dbReference>
<evidence type="ECO:0000256" key="6">
    <source>
        <dbReference type="SAM" id="MobiDB-lite"/>
    </source>
</evidence>
<feature type="region of interest" description="Disordered" evidence="6">
    <location>
        <begin position="222"/>
        <end position="265"/>
    </location>
</feature>
<comment type="caution">
    <text evidence="8">The sequence shown here is derived from an EMBL/GenBank/DDBJ whole genome shotgun (WGS) entry which is preliminary data.</text>
</comment>
<dbReference type="InterPro" id="IPR051794">
    <property type="entry name" value="PG_Endopeptidase_C40"/>
</dbReference>
<protein>
    <submittedName>
        <fullName evidence="8">C40 family peptidase</fullName>
    </submittedName>
</protein>
<gene>
    <name evidence="8" type="ORF">GCM10009544_52460</name>
</gene>
<evidence type="ECO:0000259" key="7">
    <source>
        <dbReference type="PROSITE" id="PS51935"/>
    </source>
</evidence>
<keyword evidence="9" id="KW-1185">Reference proteome</keyword>